<proteinExistence type="predicted"/>
<organism evidence="2 3">
    <name type="scientific">Setaria italica</name>
    <name type="common">Foxtail millet</name>
    <name type="synonym">Panicum italicum</name>
    <dbReference type="NCBI Taxonomy" id="4555"/>
    <lineage>
        <taxon>Eukaryota</taxon>
        <taxon>Viridiplantae</taxon>
        <taxon>Streptophyta</taxon>
        <taxon>Embryophyta</taxon>
        <taxon>Tracheophyta</taxon>
        <taxon>Spermatophyta</taxon>
        <taxon>Magnoliopsida</taxon>
        <taxon>Liliopsida</taxon>
        <taxon>Poales</taxon>
        <taxon>Poaceae</taxon>
        <taxon>PACMAD clade</taxon>
        <taxon>Panicoideae</taxon>
        <taxon>Panicodae</taxon>
        <taxon>Paniceae</taxon>
        <taxon>Cenchrinae</taxon>
        <taxon>Setaria</taxon>
    </lineage>
</organism>
<evidence type="ECO:0000256" key="1">
    <source>
        <dbReference type="SAM" id="MobiDB-lite"/>
    </source>
</evidence>
<protein>
    <submittedName>
        <fullName evidence="2">Uncharacterized protein</fullName>
    </submittedName>
</protein>
<feature type="region of interest" description="Disordered" evidence="1">
    <location>
        <begin position="1"/>
        <end position="68"/>
    </location>
</feature>
<dbReference type="Gramene" id="KQL07270">
    <property type="protein sequence ID" value="KQL07270"/>
    <property type="gene ID" value="SETIT_003639mg"/>
</dbReference>
<keyword evidence="3" id="KW-1185">Reference proteome</keyword>
<dbReference type="EnsemblPlants" id="KQL07270">
    <property type="protein sequence ID" value="KQL07270"/>
    <property type="gene ID" value="SETIT_003639mg"/>
</dbReference>
<reference evidence="3" key="1">
    <citation type="journal article" date="2012" name="Nat. Biotechnol.">
        <title>Reference genome sequence of the model plant Setaria.</title>
        <authorList>
            <person name="Bennetzen J.L."/>
            <person name="Schmutz J."/>
            <person name="Wang H."/>
            <person name="Percifield R."/>
            <person name="Hawkins J."/>
            <person name="Pontaroli A.C."/>
            <person name="Estep M."/>
            <person name="Feng L."/>
            <person name="Vaughn J.N."/>
            <person name="Grimwood J."/>
            <person name="Jenkins J."/>
            <person name="Barry K."/>
            <person name="Lindquist E."/>
            <person name="Hellsten U."/>
            <person name="Deshpande S."/>
            <person name="Wang X."/>
            <person name="Wu X."/>
            <person name="Mitros T."/>
            <person name="Triplett J."/>
            <person name="Yang X."/>
            <person name="Ye C.Y."/>
            <person name="Mauro-Herrera M."/>
            <person name="Wang L."/>
            <person name="Li P."/>
            <person name="Sharma M."/>
            <person name="Sharma R."/>
            <person name="Ronald P.C."/>
            <person name="Panaud O."/>
            <person name="Kellogg E.A."/>
            <person name="Brutnell T.P."/>
            <person name="Doust A.N."/>
            <person name="Tuskan G.A."/>
            <person name="Rokhsar D."/>
            <person name="Devos K.M."/>
        </authorList>
    </citation>
    <scope>NUCLEOTIDE SEQUENCE [LARGE SCALE GENOMIC DNA]</scope>
    <source>
        <strain evidence="3">cv. Yugu1</strain>
    </source>
</reference>
<dbReference type="HOGENOM" id="CLU_2798789_0_0_1"/>
<accession>K3XP16</accession>
<reference evidence="2" key="2">
    <citation type="submission" date="2018-08" db="UniProtKB">
        <authorList>
            <consortium name="EnsemblPlants"/>
        </authorList>
    </citation>
    <scope>IDENTIFICATION</scope>
    <source>
        <strain evidence="2">Yugu1</strain>
    </source>
</reference>
<dbReference type="EMBL" id="AGNK02003332">
    <property type="status" value="NOT_ANNOTATED_CDS"/>
    <property type="molecule type" value="Genomic_DNA"/>
</dbReference>
<name>K3XP16_SETIT</name>
<dbReference type="Proteomes" id="UP000004995">
    <property type="component" value="Unassembled WGS sequence"/>
</dbReference>
<sequence length="68" mass="7556">MAPRRIQATPRASPPSSLLKMPRRKSSMEKPFPQPDAKEPEARAPSTENEDARPRQLLGAAHGDEPIR</sequence>
<dbReference type="InParanoid" id="K3XP16"/>
<evidence type="ECO:0000313" key="2">
    <source>
        <dbReference type="EnsemblPlants" id="KQL07270"/>
    </source>
</evidence>
<dbReference type="AlphaFoldDB" id="K3XP16"/>
<evidence type="ECO:0000313" key="3">
    <source>
        <dbReference type="Proteomes" id="UP000004995"/>
    </source>
</evidence>